<feature type="region of interest" description="Disordered" evidence="1">
    <location>
        <begin position="36"/>
        <end position="125"/>
    </location>
</feature>
<feature type="compositionally biased region" description="Low complexity" evidence="1">
    <location>
        <begin position="68"/>
        <end position="93"/>
    </location>
</feature>
<evidence type="ECO:0000313" key="4">
    <source>
        <dbReference type="Proteomes" id="UP000737018"/>
    </source>
</evidence>
<evidence type="ECO:0000313" key="3">
    <source>
        <dbReference type="EMBL" id="KAF3976639.1"/>
    </source>
</evidence>
<dbReference type="OrthoDB" id="1898295at2759"/>
<sequence length="312" mass="33917">MDGRGGCCIASYGANGVYDMSKMDMIMLRFRPIAPKPAAGAGSSAGSSPEKADAYVKSGGRGKRRYVKSNNSNNSSNSSGSSSSGNSGSNKRCNSNKKRKASPEVVTLPLLPETPDRKVSPARLSTPAEKKEVAAAARANLPALLSFDGKKKNNSSDHQVGFWSSDRTVVMGVGSCVIVECVTDTWTVDGQLGSTDEERRMSLERDTCPGFVSDGLGKVTWTNGAYRKMMMMDHHHDHHEVAVWLVVKEESLREIMARTQSYTSFTCRVRLVQYDTCGKERSSITLPCDVWRLDSGGFAWRLDVKAALSLGR</sequence>
<evidence type="ECO:0000256" key="1">
    <source>
        <dbReference type="SAM" id="MobiDB-lite"/>
    </source>
</evidence>
<feature type="compositionally biased region" description="Low complexity" evidence="1">
    <location>
        <begin position="38"/>
        <end position="48"/>
    </location>
</feature>
<dbReference type="InterPro" id="IPR057710">
    <property type="entry name" value="DUF7950"/>
</dbReference>
<organism evidence="3 4">
    <name type="scientific">Castanea mollissima</name>
    <name type="common">Chinese chestnut</name>
    <dbReference type="NCBI Taxonomy" id="60419"/>
    <lineage>
        <taxon>Eukaryota</taxon>
        <taxon>Viridiplantae</taxon>
        <taxon>Streptophyta</taxon>
        <taxon>Embryophyta</taxon>
        <taxon>Tracheophyta</taxon>
        <taxon>Spermatophyta</taxon>
        <taxon>Magnoliopsida</taxon>
        <taxon>eudicotyledons</taxon>
        <taxon>Gunneridae</taxon>
        <taxon>Pentapetalae</taxon>
        <taxon>rosids</taxon>
        <taxon>fabids</taxon>
        <taxon>Fagales</taxon>
        <taxon>Fagaceae</taxon>
        <taxon>Castanea</taxon>
    </lineage>
</organism>
<protein>
    <recommendedName>
        <fullName evidence="2">DUF7950 domain-containing protein</fullName>
    </recommendedName>
</protein>
<accession>A0A8J4RX76</accession>
<dbReference type="Proteomes" id="UP000737018">
    <property type="component" value="Unassembled WGS sequence"/>
</dbReference>
<name>A0A8J4RX76_9ROSI</name>
<gene>
    <name evidence="3" type="ORF">CMV_000180</name>
</gene>
<dbReference type="Pfam" id="PF25821">
    <property type="entry name" value="DUF7950"/>
    <property type="match status" value="1"/>
</dbReference>
<reference evidence="3" key="1">
    <citation type="submission" date="2020-03" db="EMBL/GenBank/DDBJ databases">
        <title>Castanea mollissima Vanexum genome sequencing.</title>
        <authorList>
            <person name="Staton M."/>
        </authorList>
    </citation>
    <scope>NUCLEOTIDE SEQUENCE</scope>
    <source>
        <tissue evidence="3">Leaf</tissue>
    </source>
</reference>
<dbReference type="EMBL" id="JRKL02000009">
    <property type="protein sequence ID" value="KAF3976639.1"/>
    <property type="molecule type" value="Genomic_DNA"/>
</dbReference>
<proteinExistence type="predicted"/>
<comment type="caution">
    <text evidence="3">The sequence shown here is derived from an EMBL/GenBank/DDBJ whole genome shotgun (WGS) entry which is preliminary data.</text>
</comment>
<dbReference type="PANTHER" id="PTHR33595:SF7">
    <property type="entry name" value="OS12G0242500 PROTEIN"/>
    <property type="match status" value="1"/>
</dbReference>
<feature type="domain" description="DUF7950" evidence="2">
    <location>
        <begin position="174"/>
        <end position="309"/>
    </location>
</feature>
<evidence type="ECO:0000259" key="2">
    <source>
        <dbReference type="Pfam" id="PF25821"/>
    </source>
</evidence>
<keyword evidence="4" id="KW-1185">Reference proteome</keyword>
<dbReference type="PANTHER" id="PTHR33595">
    <property type="entry name" value="VON WILLEBRAND FACTOR A DOMAIN PROTEIN"/>
    <property type="match status" value="1"/>
</dbReference>
<dbReference type="AlphaFoldDB" id="A0A8J4RX76"/>